<protein>
    <recommendedName>
        <fullName evidence="5">Natterin-like protein</fullName>
    </recommendedName>
</protein>
<evidence type="ECO:0008006" key="5">
    <source>
        <dbReference type="Google" id="ProtNLM"/>
    </source>
</evidence>
<dbReference type="Proteomes" id="UP000295703">
    <property type="component" value="Unassembled WGS sequence"/>
</dbReference>
<reference evidence="3 4" key="1">
    <citation type="submission" date="2018-12" db="EMBL/GenBank/DDBJ databases">
        <title>Genome sequence and assembly of Colletotrichum trifolii.</title>
        <authorList>
            <person name="Gan P."/>
            <person name="Shirasu K."/>
        </authorList>
    </citation>
    <scope>NUCLEOTIDE SEQUENCE [LARGE SCALE GENOMIC DNA]</scope>
    <source>
        <strain evidence="3 4">543-2</strain>
    </source>
</reference>
<gene>
    <name evidence="3" type="ORF">CTRI78_v004465</name>
</gene>
<dbReference type="SUPFAM" id="SSF56973">
    <property type="entry name" value="Aerolisin/ETX pore-forming domain"/>
    <property type="match status" value="1"/>
</dbReference>
<keyword evidence="2" id="KW-0732">Signal</keyword>
<feature type="compositionally biased region" description="Basic and acidic residues" evidence="1">
    <location>
        <begin position="70"/>
        <end position="83"/>
    </location>
</feature>
<sequence>MPSHTLSLRQLLLGAVLLPSLTLASPARVVYAPASVDNVEPIVVEHGPLDDAGIQQLQESVLGSKHPSRTVKDRDRFDDHDPTTTRGSSLAIKTNGAFISVDVGDVETLDSDKSDCHSATYEGPIKGFHMWMGIANIRAMNVTSINGNTSAITSRLIGSAQDSGDFTLETNERISEFWVLEHSGCFKGFNLTTDQNRTYTALVKEYHGDPAMTKVPVGSGILARMRVDWCDVGLVGHVGWDFLDDLESVTVSDMDYSGFTDNIMPAGPGQTITVGSQIVDNRNSSAEQIITITTQDAVTKSHSLSIADMWQVGGSVAVEKEVGMPMITGTKVRAEFNWMVNRMTTNENTEAETLTKWATVNLRCPPKKYCVGSSFFTSYAMDVKVEATFRAKTKTGHSYFWKQKGDYKGADSLALQLKVDEAEQPIEKRVAVAKQF</sequence>
<organism evidence="3 4">
    <name type="scientific">Colletotrichum trifolii</name>
    <dbReference type="NCBI Taxonomy" id="5466"/>
    <lineage>
        <taxon>Eukaryota</taxon>
        <taxon>Fungi</taxon>
        <taxon>Dikarya</taxon>
        <taxon>Ascomycota</taxon>
        <taxon>Pezizomycotina</taxon>
        <taxon>Sordariomycetes</taxon>
        <taxon>Hypocreomycetidae</taxon>
        <taxon>Glomerellales</taxon>
        <taxon>Glomerellaceae</taxon>
        <taxon>Colletotrichum</taxon>
        <taxon>Colletotrichum orbiculare species complex</taxon>
    </lineage>
</organism>
<name>A0A4R8RTR2_COLTR</name>
<proteinExistence type="predicted"/>
<comment type="caution">
    <text evidence="3">The sequence shown here is derived from an EMBL/GenBank/DDBJ whole genome shotgun (WGS) entry which is preliminary data.</text>
</comment>
<feature type="signal peptide" evidence="2">
    <location>
        <begin position="1"/>
        <end position="24"/>
    </location>
</feature>
<accession>A0A4R8RTR2</accession>
<evidence type="ECO:0000313" key="3">
    <source>
        <dbReference type="EMBL" id="TDZ61195.1"/>
    </source>
</evidence>
<dbReference type="AlphaFoldDB" id="A0A4R8RTR2"/>
<dbReference type="Gene3D" id="2.170.15.10">
    <property type="entry name" value="Proaerolysin, chain A, domain 3"/>
    <property type="match status" value="1"/>
</dbReference>
<feature type="chain" id="PRO_5020246119" description="Natterin-like protein" evidence="2">
    <location>
        <begin position="25"/>
        <end position="436"/>
    </location>
</feature>
<evidence type="ECO:0000313" key="4">
    <source>
        <dbReference type="Proteomes" id="UP000295703"/>
    </source>
</evidence>
<evidence type="ECO:0000256" key="1">
    <source>
        <dbReference type="SAM" id="MobiDB-lite"/>
    </source>
</evidence>
<evidence type="ECO:0000256" key="2">
    <source>
        <dbReference type="SAM" id="SignalP"/>
    </source>
</evidence>
<dbReference type="EMBL" id="RYZW01000032">
    <property type="protein sequence ID" value="TDZ61195.1"/>
    <property type="molecule type" value="Genomic_DNA"/>
</dbReference>
<feature type="region of interest" description="Disordered" evidence="1">
    <location>
        <begin position="64"/>
        <end position="86"/>
    </location>
</feature>
<keyword evidence="4" id="KW-1185">Reference proteome</keyword>